<dbReference type="InterPro" id="IPR050980">
    <property type="entry name" value="2C_sensor_his_kinase"/>
</dbReference>
<organism evidence="11 12">
    <name type="scientific">Gordonia pseudamarae</name>
    <dbReference type="NCBI Taxonomy" id="2831662"/>
    <lineage>
        <taxon>Bacteria</taxon>
        <taxon>Bacillati</taxon>
        <taxon>Actinomycetota</taxon>
        <taxon>Actinomycetes</taxon>
        <taxon>Mycobacteriales</taxon>
        <taxon>Gordoniaceae</taxon>
        <taxon>Gordonia</taxon>
    </lineage>
</organism>
<reference evidence="11" key="1">
    <citation type="journal article" date="2021" name="Nat. Microbiol.">
        <title>Cocultivation of an ultrasmall environmental parasitic bacterium with lytic ability against bacteria associated with wastewater foams.</title>
        <authorList>
            <person name="Batinovic S."/>
            <person name="Rose J.J.A."/>
            <person name="Ratcliffe J."/>
            <person name="Seviour R.J."/>
            <person name="Petrovski S."/>
        </authorList>
    </citation>
    <scope>NUCLEOTIDE SEQUENCE</scope>
    <source>
        <strain evidence="11">CON9</strain>
    </source>
</reference>
<evidence type="ECO:0000259" key="10">
    <source>
        <dbReference type="PROSITE" id="PS50109"/>
    </source>
</evidence>
<feature type="domain" description="Histidine kinase" evidence="10">
    <location>
        <begin position="226"/>
        <end position="432"/>
    </location>
</feature>
<dbReference type="InterPro" id="IPR036097">
    <property type="entry name" value="HisK_dim/P_sf"/>
</dbReference>
<keyword evidence="12" id="KW-1185">Reference proteome</keyword>
<keyword evidence="9" id="KW-1133">Transmembrane helix</keyword>
<name>A0ABX6IG22_9ACTN</name>
<keyword evidence="11" id="KW-0547">Nucleotide-binding</keyword>
<dbReference type="PROSITE" id="PS50109">
    <property type="entry name" value="HIS_KIN"/>
    <property type="match status" value="1"/>
</dbReference>
<keyword evidence="9" id="KW-0472">Membrane</keyword>
<keyword evidence="7" id="KW-0902">Two-component regulatory system</keyword>
<keyword evidence="6" id="KW-0418">Kinase</keyword>
<dbReference type="SUPFAM" id="SSF47384">
    <property type="entry name" value="Homodimeric domain of signal transducing histidine kinase"/>
    <property type="match status" value="1"/>
</dbReference>
<dbReference type="InterPro" id="IPR005467">
    <property type="entry name" value="His_kinase_dom"/>
</dbReference>
<dbReference type="PRINTS" id="PR00344">
    <property type="entry name" value="BCTRLSENSOR"/>
</dbReference>
<dbReference type="Proteomes" id="UP001059836">
    <property type="component" value="Chromosome"/>
</dbReference>
<evidence type="ECO:0000313" key="11">
    <source>
        <dbReference type="EMBL" id="QHN34782.1"/>
    </source>
</evidence>
<keyword evidence="11" id="KW-0067">ATP-binding</keyword>
<dbReference type="SMART" id="SM00387">
    <property type="entry name" value="HATPase_c"/>
    <property type="match status" value="1"/>
</dbReference>
<feature type="transmembrane region" description="Helical" evidence="9">
    <location>
        <begin position="7"/>
        <end position="32"/>
    </location>
</feature>
<dbReference type="InterPro" id="IPR004358">
    <property type="entry name" value="Sig_transdc_His_kin-like_C"/>
</dbReference>
<dbReference type="EMBL" id="CP045809">
    <property type="protein sequence ID" value="QHN34782.1"/>
    <property type="molecule type" value="Genomic_DNA"/>
</dbReference>
<proteinExistence type="predicted"/>
<keyword evidence="9" id="KW-0812">Transmembrane</keyword>
<protein>
    <recommendedName>
        <fullName evidence="3">histidine kinase</fullName>
        <ecNumber evidence="3">2.7.13.3</ecNumber>
    </recommendedName>
</protein>
<keyword evidence="5" id="KW-0808">Transferase</keyword>
<dbReference type="Gene3D" id="3.30.565.10">
    <property type="entry name" value="Histidine kinase-like ATPase, C-terminal domain"/>
    <property type="match status" value="1"/>
</dbReference>
<comment type="catalytic activity">
    <reaction evidence="1">
        <text>ATP + protein L-histidine = ADP + protein N-phospho-L-histidine.</text>
        <dbReference type="EC" id="2.7.13.3"/>
    </reaction>
</comment>
<evidence type="ECO:0000256" key="7">
    <source>
        <dbReference type="ARBA" id="ARBA00023012"/>
    </source>
</evidence>
<evidence type="ECO:0000256" key="8">
    <source>
        <dbReference type="SAM" id="MobiDB-lite"/>
    </source>
</evidence>
<feature type="region of interest" description="Disordered" evidence="8">
    <location>
        <begin position="443"/>
        <end position="478"/>
    </location>
</feature>
<dbReference type="PANTHER" id="PTHR44936">
    <property type="entry name" value="SENSOR PROTEIN CREC"/>
    <property type="match status" value="1"/>
</dbReference>
<dbReference type="Gene3D" id="1.10.287.130">
    <property type="match status" value="1"/>
</dbReference>
<dbReference type="GO" id="GO:0005524">
    <property type="term" value="F:ATP binding"/>
    <property type="evidence" value="ECO:0007669"/>
    <property type="project" value="UniProtKB-KW"/>
</dbReference>
<evidence type="ECO:0000313" key="12">
    <source>
        <dbReference type="Proteomes" id="UP001059836"/>
    </source>
</evidence>
<dbReference type="SUPFAM" id="SSF55874">
    <property type="entry name" value="ATPase domain of HSP90 chaperone/DNA topoisomerase II/histidine kinase"/>
    <property type="match status" value="1"/>
</dbReference>
<evidence type="ECO:0000256" key="5">
    <source>
        <dbReference type="ARBA" id="ARBA00022679"/>
    </source>
</evidence>
<dbReference type="PANTHER" id="PTHR44936:SF9">
    <property type="entry name" value="SENSOR PROTEIN CREC"/>
    <property type="match status" value="1"/>
</dbReference>
<evidence type="ECO:0000256" key="6">
    <source>
        <dbReference type="ARBA" id="ARBA00022777"/>
    </source>
</evidence>
<dbReference type="Pfam" id="PF02518">
    <property type="entry name" value="HATPase_c"/>
    <property type="match status" value="1"/>
</dbReference>
<keyword evidence="4" id="KW-0597">Phosphoprotein</keyword>
<dbReference type="InterPro" id="IPR036890">
    <property type="entry name" value="HATPase_C_sf"/>
</dbReference>
<dbReference type="EC" id="2.7.13.3" evidence="3"/>
<comment type="subcellular location">
    <subcellularLocation>
        <location evidence="2">Cell membrane</location>
    </subcellularLocation>
</comment>
<gene>
    <name evidence="11" type="ORF">GII31_07605</name>
</gene>
<accession>A0ABX6IG22</accession>
<evidence type="ECO:0000256" key="9">
    <source>
        <dbReference type="SAM" id="Phobius"/>
    </source>
</evidence>
<evidence type="ECO:0000256" key="4">
    <source>
        <dbReference type="ARBA" id="ARBA00022553"/>
    </source>
</evidence>
<feature type="compositionally biased region" description="Gly residues" evidence="8">
    <location>
        <begin position="449"/>
        <end position="460"/>
    </location>
</feature>
<evidence type="ECO:0000256" key="3">
    <source>
        <dbReference type="ARBA" id="ARBA00012438"/>
    </source>
</evidence>
<dbReference type="InterPro" id="IPR003594">
    <property type="entry name" value="HATPase_dom"/>
</dbReference>
<evidence type="ECO:0000256" key="1">
    <source>
        <dbReference type="ARBA" id="ARBA00000085"/>
    </source>
</evidence>
<feature type="transmembrane region" description="Helical" evidence="9">
    <location>
        <begin position="140"/>
        <end position="163"/>
    </location>
</feature>
<sequence length="478" mass="49785">MRRRILYSMIAMVVAVGLLLGIPLAVIAWWWVADNARQDLDGRIKAIADQLIRQEGESGSIAPGELDVDAFGVLLPEGGRLTIRYPVTTGDESGARSGPMETRVIGARIDGDTVSDSIALGAAGTLLLEIPASDVRNDQLFAFGVVVMVMAASVAAGTGVAAVTAGRLADPLTDLADRAAAMGRGEFGAHWRRYGISELDRVSSALGDANAEIALRLERERETVGDVSHQLRSRLTAIQLRLDELTLHEDPAVVVEAEAGLEQIDRLARELDEFVAQSREETTRSQPVDVGHTVATLVADFAPAFASRGRSIVAGGGGGAGGGGTVAASTHPGRLREALSVLIDNALTHGAGQCRIEVGELSSGLVRITVADDGPGVADELAVLIFRRGFSAGRGSGVGLSLARALIEAEGGRLELGSRRPPVFSIVVPAWTEGIEWADAAQAPTDGAAGDGTDCGGTQRGDGRAPGSEVTRGRVPHR</sequence>
<evidence type="ECO:0000256" key="2">
    <source>
        <dbReference type="ARBA" id="ARBA00004236"/>
    </source>
</evidence>
<dbReference type="RefSeq" id="WP_213248274.1">
    <property type="nucleotide sequence ID" value="NZ_CP045806.1"/>
</dbReference>